<dbReference type="InterPro" id="IPR001279">
    <property type="entry name" value="Metallo-B-lactamas"/>
</dbReference>
<evidence type="ECO:0000313" key="2">
    <source>
        <dbReference type="EMBL" id="MBP2017529.1"/>
    </source>
</evidence>
<dbReference type="Gene3D" id="1.10.10.10">
    <property type="entry name" value="Winged helix-like DNA-binding domain superfamily/Winged helix DNA-binding domain"/>
    <property type="match status" value="1"/>
</dbReference>
<dbReference type="InterPro" id="IPR036388">
    <property type="entry name" value="WH-like_DNA-bd_sf"/>
</dbReference>
<name>A0ABS4JPQ9_9FIRM</name>
<protein>
    <submittedName>
        <fullName evidence="2">Glyoxylase-like metal-dependent hydrolase (Beta-lactamase superfamily II)</fullName>
    </submittedName>
</protein>
<dbReference type="PANTHER" id="PTHR23131">
    <property type="entry name" value="ENDORIBONUCLEASE LACTB2"/>
    <property type="match status" value="1"/>
</dbReference>
<dbReference type="Proteomes" id="UP001519289">
    <property type="component" value="Unassembled WGS sequence"/>
</dbReference>
<evidence type="ECO:0000313" key="3">
    <source>
        <dbReference type="Proteomes" id="UP001519289"/>
    </source>
</evidence>
<dbReference type="SMART" id="SM00849">
    <property type="entry name" value="Lactamase_B"/>
    <property type="match status" value="1"/>
</dbReference>
<comment type="caution">
    <text evidence="2">The sequence shown here is derived from an EMBL/GenBank/DDBJ whole genome shotgun (WGS) entry which is preliminary data.</text>
</comment>
<proteinExistence type="predicted"/>
<dbReference type="SUPFAM" id="SSF56281">
    <property type="entry name" value="Metallo-hydrolase/oxidoreductase"/>
    <property type="match status" value="1"/>
</dbReference>
<dbReference type="InterPro" id="IPR036866">
    <property type="entry name" value="RibonucZ/Hydroxyglut_hydro"/>
</dbReference>
<keyword evidence="3" id="KW-1185">Reference proteome</keyword>
<dbReference type="PANTHER" id="PTHR23131:SF4">
    <property type="entry name" value="METALLO-BETA-LACTAMASE SUPERFAMILY POTEIN"/>
    <property type="match status" value="1"/>
</dbReference>
<reference evidence="2 3" key="1">
    <citation type="submission" date="2021-03" db="EMBL/GenBank/DDBJ databases">
        <title>Genomic Encyclopedia of Type Strains, Phase IV (KMG-IV): sequencing the most valuable type-strain genomes for metagenomic binning, comparative biology and taxonomic classification.</title>
        <authorList>
            <person name="Goeker M."/>
        </authorList>
    </citation>
    <scope>NUCLEOTIDE SEQUENCE [LARGE SCALE GENOMIC DNA]</scope>
    <source>
        <strain evidence="2 3">DSM 27138</strain>
    </source>
</reference>
<dbReference type="Pfam" id="PF00753">
    <property type="entry name" value="Lactamase_B"/>
    <property type="match status" value="1"/>
</dbReference>
<evidence type="ECO:0000259" key="1">
    <source>
        <dbReference type="SMART" id="SM00849"/>
    </source>
</evidence>
<dbReference type="CDD" id="cd07725">
    <property type="entry name" value="TTHA1429-like_MBL-fold"/>
    <property type="match status" value="1"/>
</dbReference>
<gene>
    <name evidence="2" type="ORF">J2Z79_000912</name>
</gene>
<dbReference type="InterPro" id="IPR050662">
    <property type="entry name" value="Sec-metab_biosynth-thioest"/>
</dbReference>
<feature type="domain" description="Metallo-beta-lactamase" evidence="1">
    <location>
        <begin position="18"/>
        <end position="238"/>
    </location>
</feature>
<dbReference type="RefSeq" id="WP_209465671.1">
    <property type="nucleotide sequence ID" value="NZ_JAGGLG010000005.1"/>
</dbReference>
<dbReference type="EMBL" id="JAGGLG010000005">
    <property type="protein sequence ID" value="MBP2017529.1"/>
    <property type="molecule type" value="Genomic_DNA"/>
</dbReference>
<sequence length="324" mass="36002">MLPIHQIPVPTPFPGLGPVYVYLVRQDPVTLIDAGLGLPDCRDALQAGLAAHGVGLRDVRRILLTHAHVDHFGLAAWIQEESGAEVWMHPDEQAKAEGAPWWRDCLVRTMEEAEVDAAVIAMAREFWRMERLVGGPVAAWQPLADGQRFPFEGGELEALHLPGHALGHTGFLDREARTLIGGDHLLEGVTPNPIMEPVLPGHPDAVPHDPARALTLAQFLRSLDRVAGLDLERVLPGHGPVITDHRSVVERYRTKHAHRLDAVLERLGAGRSPWELTREFYPRVQGFDQFLAFSEVMAHLDLLVVQGRARFDRLSGFSRYRAAM</sequence>
<accession>A0ABS4JPQ9</accession>
<organism evidence="2 3">
    <name type="scientific">Symbiobacterium terraclitae</name>
    <dbReference type="NCBI Taxonomy" id="557451"/>
    <lineage>
        <taxon>Bacteria</taxon>
        <taxon>Bacillati</taxon>
        <taxon>Bacillota</taxon>
        <taxon>Clostridia</taxon>
        <taxon>Eubacteriales</taxon>
        <taxon>Symbiobacteriaceae</taxon>
        <taxon>Symbiobacterium</taxon>
    </lineage>
</organism>
<dbReference type="Gene3D" id="3.60.15.10">
    <property type="entry name" value="Ribonuclease Z/Hydroxyacylglutathione hydrolase-like"/>
    <property type="match status" value="1"/>
</dbReference>